<reference evidence="1" key="1">
    <citation type="journal article" date="2015" name="Front. Microbiol.">
        <title>Combining genomic sequencing methods to explore viral diversity and reveal potential virus-host interactions.</title>
        <authorList>
            <person name="Chow C.E."/>
            <person name="Winget D.M."/>
            <person name="White R.A.III."/>
            <person name="Hallam S.J."/>
            <person name="Suttle C.A."/>
        </authorList>
    </citation>
    <scope>NUCLEOTIDE SEQUENCE</scope>
    <source>
        <strain evidence="1">Oxic1_9</strain>
    </source>
</reference>
<organism evidence="1">
    <name type="scientific">uncultured marine virus</name>
    <dbReference type="NCBI Taxonomy" id="186617"/>
    <lineage>
        <taxon>Viruses</taxon>
        <taxon>environmental samples</taxon>
    </lineage>
</organism>
<protein>
    <submittedName>
        <fullName evidence="1">Putative tail tubular protein B</fullName>
    </submittedName>
</protein>
<name>A0A0F7L7G6_9VIRU</name>
<proteinExistence type="predicted"/>
<evidence type="ECO:0000313" key="1">
    <source>
        <dbReference type="EMBL" id="AKH48524.1"/>
    </source>
</evidence>
<dbReference type="EMBL" id="KR029604">
    <property type="protein sequence ID" value="AKH48524.1"/>
    <property type="molecule type" value="Genomic_DNA"/>
</dbReference>
<accession>A0A0F7L7G6</accession>
<sequence length="776" mass="83898">MARVAVQLTNFTGGELSPRLDGRNDLAKYASGCSTLENLIVYPHGSAARRPGTNFVAAVKDSTKKTRLIPFEFSTTQTYMLEFGNQYIRFYKDNGQILSSGSAYEISTPYLEAELFDLKFAQSADVMYICHPNHEVEKLSRTGHTSWSLTDVDFTKGPFLDPNTTGTTLTPSSASTGSRTITASAVTGINGGSGFLATDVGRQIHFNSGYATITSITSTTVVVATVTTAFTNANAITNWYLGAFSDTTGHPSCVTFFEQRLVFAATLNNPQTVYFSKSGDYENMDANLGGTIADDDAIIYTIASNQVNAIRFMTATRTLIIGTAGGEFAVSGGGTDNAITPTNILIKKQSNHGAANVDAIAVGNATLFLQRARRKIRELAYNFDVDGYVAPDMTILAEHITEGGLTQVAYQQEPNQIIYATREDGELVGLTYQREQQVTAWHRHIFGGRFGVATLTVSDYANIANGTKLTLTKSDGTTVDFNSTTGTAGTNEFKTQTNNNTTATNLKTAINAHANFTATVSSAVVTVTETAHEATGYLTIKSFDSTRLTATSEGKAVVDSVAVIPTEDKEYQTWIIVKRTIDGTTKRYVEYLNELDFDETDNTSFNFLDSALSYSGSAATTISGLAHLEGQVVSVLADGATHPNKTVNGSGQITLDRASTNVKVGLAFTSLLQTMRLDAGSQDGTSQGKTKRIYDITVRMYESIGIEVGPNLSDMERIPFRTSADLMDEGIPPFTGDKEVEFRGNYETDGFIFVRQTQPLPFTILSLYPRLVTNDG</sequence>
<reference evidence="1" key="2">
    <citation type="submission" date="2015-03" db="EMBL/GenBank/DDBJ databases">
        <authorList>
            <person name="Chow C.-E.T."/>
            <person name="Winget D.M."/>
            <person name="White R.A.III."/>
            <person name="Hallam S.J."/>
            <person name="Suttle C.A."/>
        </authorList>
    </citation>
    <scope>NUCLEOTIDE SEQUENCE</scope>
    <source>
        <strain evidence="1">Oxic1_9</strain>
    </source>
</reference>